<feature type="repeat" description="ANK" evidence="3">
    <location>
        <begin position="2067"/>
        <end position="2099"/>
    </location>
</feature>
<feature type="repeat" description="ANK" evidence="3">
    <location>
        <begin position="1184"/>
        <end position="1216"/>
    </location>
</feature>
<feature type="repeat" description="ANK" evidence="3">
    <location>
        <begin position="69"/>
        <end position="101"/>
    </location>
</feature>
<feature type="repeat" description="ANK" evidence="3">
    <location>
        <begin position="2288"/>
        <end position="2320"/>
    </location>
</feature>
<feature type="repeat" description="ANK" evidence="3">
    <location>
        <begin position="1883"/>
        <end position="1905"/>
    </location>
</feature>
<feature type="repeat" description="ANK" evidence="3">
    <location>
        <begin position="2435"/>
        <end position="2467"/>
    </location>
</feature>
<dbReference type="PROSITE" id="PS50297">
    <property type="entry name" value="ANK_REP_REGION"/>
    <property type="match status" value="61"/>
</dbReference>
<feature type="repeat" description="ANK" evidence="3">
    <location>
        <begin position="2468"/>
        <end position="2502"/>
    </location>
</feature>
<dbReference type="InterPro" id="IPR036770">
    <property type="entry name" value="Ankyrin_rpt-contain_sf"/>
</dbReference>
<feature type="repeat" description="ANK" evidence="3">
    <location>
        <begin position="2820"/>
        <end position="2852"/>
    </location>
</feature>
<feature type="repeat" description="ANK" evidence="3">
    <location>
        <begin position="2321"/>
        <end position="2353"/>
    </location>
</feature>
<feature type="repeat" description="ANK" evidence="3">
    <location>
        <begin position="182"/>
        <end position="204"/>
    </location>
</feature>
<feature type="repeat" description="ANK" evidence="3">
    <location>
        <begin position="1628"/>
        <end position="1660"/>
    </location>
</feature>
<feature type="repeat" description="ANK" evidence="3">
    <location>
        <begin position="2617"/>
        <end position="2649"/>
    </location>
</feature>
<feature type="repeat" description="ANK" evidence="3">
    <location>
        <begin position="1957"/>
        <end position="1979"/>
    </location>
</feature>
<feature type="repeat" description="ANK" evidence="3">
    <location>
        <begin position="291"/>
        <end position="323"/>
    </location>
</feature>
<keyword evidence="2 3" id="KW-0040">ANK repeat</keyword>
<dbReference type="Pfam" id="PF13637">
    <property type="entry name" value="Ank_4"/>
    <property type="match status" value="2"/>
</dbReference>
<feature type="repeat" description="ANK" evidence="3">
    <location>
        <begin position="1258"/>
        <end position="1290"/>
    </location>
</feature>
<keyword evidence="5" id="KW-1185">Reference proteome</keyword>
<dbReference type="Proteomes" id="UP001381693">
    <property type="component" value="Unassembled WGS sequence"/>
</dbReference>
<feature type="repeat" description="ANK" evidence="3">
    <location>
        <begin position="389"/>
        <end position="411"/>
    </location>
</feature>
<proteinExistence type="predicted"/>
<dbReference type="SMART" id="SM00248">
    <property type="entry name" value="ANK"/>
    <property type="match status" value="77"/>
</dbReference>
<feature type="repeat" description="ANK" evidence="3">
    <location>
        <begin position="1143"/>
        <end position="1167"/>
    </location>
</feature>
<feature type="repeat" description="ANK" evidence="3">
    <location>
        <begin position="756"/>
        <end position="776"/>
    </location>
</feature>
<feature type="repeat" description="ANK" evidence="3">
    <location>
        <begin position="2787"/>
        <end position="2819"/>
    </location>
</feature>
<organism evidence="4 5">
    <name type="scientific">Halocaridina rubra</name>
    <name type="common">Hawaiian red shrimp</name>
    <dbReference type="NCBI Taxonomy" id="373956"/>
    <lineage>
        <taxon>Eukaryota</taxon>
        <taxon>Metazoa</taxon>
        <taxon>Ecdysozoa</taxon>
        <taxon>Arthropoda</taxon>
        <taxon>Crustacea</taxon>
        <taxon>Multicrustacea</taxon>
        <taxon>Malacostraca</taxon>
        <taxon>Eumalacostraca</taxon>
        <taxon>Eucarida</taxon>
        <taxon>Decapoda</taxon>
        <taxon>Pleocyemata</taxon>
        <taxon>Caridea</taxon>
        <taxon>Atyoidea</taxon>
        <taxon>Atyidae</taxon>
        <taxon>Halocaridina</taxon>
    </lineage>
</organism>
<feature type="repeat" description="ANK" evidence="3">
    <location>
        <begin position="1587"/>
        <end position="1608"/>
    </location>
</feature>
<evidence type="ECO:0000256" key="2">
    <source>
        <dbReference type="ARBA" id="ARBA00023043"/>
    </source>
</evidence>
<feature type="repeat" description="ANK" evidence="3">
    <location>
        <begin position="2650"/>
        <end position="2682"/>
    </location>
</feature>
<feature type="repeat" description="ANK" evidence="3">
    <location>
        <begin position="2719"/>
        <end position="2753"/>
    </location>
</feature>
<dbReference type="PANTHER" id="PTHR24123">
    <property type="entry name" value="ANKYRIN REPEAT-CONTAINING"/>
    <property type="match status" value="1"/>
</dbReference>
<dbReference type="Gene3D" id="1.25.40.20">
    <property type="entry name" value="Ankyrin repeat-containing domain"/>
    <property type="match status" value="24"/>
</dbReference>
<feature type="repeat" description="ANK" evidence="3">
    <location>
        <begin position="256"/>
        <end position="290"/>
    </location>
</feature>
<feature type="repeat" description="ANK" evidence="3">
    <location>
        <begin position="963"/>
        <end position="995"/>
    </location>
</feature>
<evidence type="ECO:0000313" key="4">
    <source>
        <dbReference type="EMBL" id="KAK7074366.1"/>
    </source>
</evidence>
<feature type="repeat" description="ANK" evidence="3">
    <location>
        <begin position="1924"/>
        <end position="1956"/>
    </location>
</feature>
<feature type="repeat" description="ANK" evidence="3">
    <location>
        <begin position="892"/>
        <end position="924"/>
    </location>
</feature>
<feature type="repeat" description="ANK" evidence="3">
    <location>
        <begin position="1036"/>
        <end position="1068"/>
    </location>
</feature>
<feature type="repeat" description="ANK" evidence="3">
    <location>
        <begin position="1702"/>
        <end position="1734"/>
    </location>
</feature>
<feature type="repeat" description="ANK" evidence="3">
    <location>
        <begin position="2686"/>
        <end position="2718"/>
    </location>
</feature>
<dbReference type="InterPro" id="IPR051165">
    <property type="entry name" value="Multifunctional_ANK_Repeat"/>
</dbReference>
<feature type="repeat" description="ANK" evidence="3">
    <location>
        <begin position="1998"/>
        <end position="2030"/>
    </location>
</feature>
<feature type="repeat" description="ANK" evidence="3">
    <location>
        <begin position="1850"/>
        <end position="1882"/>
    </location>
</feature>
<feature type="repeat" description="ANK" evidence="3">
    <location>
        <begin position="1661"/>
        <end position="1693"/>
    </location>
</feature>
<comment type="caution">
    <text evidence="4">The sequence shown here is derived from an EMBL/GenBank/DDBJ whole genome shotgun (WGS) entry which is preliminary data.</text>
</comment>
<feature type="repeat" description="ANK" evidence="3">
    <location>
        <begin position="777"/>
        <end position="799"/>
    </location>
</feature>
<feature type="repeat" description="ANK" evidence="3">
    <location>
        <begin position="1110"/>
        <end position="1142"/>
    </location>
</feature>
<feature type="repeat" description="ANK" evidence="3">
    <location>
        <begin position="1480"/>
        <end position="1512"/>
    </location>
</feature>
<feature type="repeat" description="ANK" evidence="3">
    <location>
        <begin position="223"/>
        <end position="255"/>
    </location>
</feature>
<dbReference type="PRINTS" id="PR01415">
    <property type="entry name" value="ANKYRIN"/>
</dbReference>
<dbReference type="Pfam" id="PF00023">
    <property type="entry name" value="Ank"/>
    <property type="match status" value="3"/>
</dbReference>
<feature type="repeat" description="ANK" evidence="3">
    <location>
        <begin position="435"/>
        <end position="467"/>
    </location>
</feature>
<feature type="repeat" description="ANK" evidence="3">
    <location>
        <begin position="2581"/>
        <end position="2613"/>
    </location>
</feature>
<feature type="repeat" description="ANK" evidence="3">
    <location>
        <begin position="468"/>
        <end position="500"/>
    </location>
</feature>
<accession>A0AAN8X1D5</accession>
<feature type="repeat" description="ANK" evidence="3">
    <location>
        <begin position="581"/>
        <end position="613"/>
    </location>
</feature>
<feature type="repeat" description="ANK" evidence="3">
    <location>
        <begin position="1291"/>
        <end position="1313"/>
    </location>
</feature>
<evidence type="ECO:0000256" key="1">
    <source>
        <dbReference type="ARBA" id="ARBA00022737"/>
    </source>
</evidence>
<feature type="repeat" description="ANK" evidence="3">
    <location>
        <begin position="1776"/>
        <end position="1808"/>
    </location>
</feature>
<feature type="repeat" description="ANK" evidence="3">
    <location>
        <begin position="1809"/>
        <end position="1833"/>
    </location>
</feature>
<dbReference type="PANTHER" id="PTHR24123:SF33">
    <property type="entry name" value="PROTEIN HOS4"/>
    <property type="match status" value="1"/>
</dbReference>
<feature type="repeat" description="ANK" evidence="3">
    <location>
        <begin position="996"/>
        <end position="1018"/>
    </location>
</feature>
<feature type="repeat" description="ANK" evidence="3">
    <location>
        <begin position="1554"/>
        <end position="1586"/>
    </location>
</feature>
<feature type="repeat" description="ANK" evidence="3">
    <location>
        <begin position="1332"/>
        <end position="1364"/>
    </location>
</feature>
<gene>
    <name evidence="4" type="ORF">SK128_009451</name>
</gene>
<feature type="repeat" description="ANK" evidence="3">
    <location>
        <begin position="818"/>
        <end position="850"/>
    </location>
</feature>
<feature type="repeat" description="ANK" evidence="3">
    <location>
        <begin position="149"/>
        <end position="181"/>
    </location>
</feature>
<feature type="repeat" description="ANK" evidence="3">
    <location>
        <begin position="2361"/>
        <end position="2393"/>
    </location>
</feature>
<sequence>MDRANRNLVEAVSKGDVGEVENSLQSGADIQASSRKGNTALHLAALNGNEQLIKSLIKKGASIEAKNSKKESPLYLSASRGKNRAVSLLLKAGADFQSCDRNENTPLHCAALEGHLNVVKCLIDFERNESCALSLNERTFKCSNARNKNCETPLHLAVLKGHTKIVEELQEIDADTHAKNVQGDNSLHIAVISGNENIVHTLLNFERKRNDNVISLLDATNNKQLIPLHFAAQAGHEKIVSMLIDAGSNVNATDENGDTPLHLSSQKGDSHITVIQTLLDAGANKESINNSGVTCAHIAASSGYRKIVHLLIKAGLHRNCRDTADSTLLHYAAKCGKLCIFKELCNQESLPNEKDSRNKSKDQSASLSECKAEVPDIFDNTDLLARDKKRNTPLHVAALKGHLDIVDYILEYTRVDSATCSCQSKEALINARNKSDETPLHLAVINKHTKVVISLVKLNADICAKNKSGNTPLHLAAKLGFEEIAKVLVGAVKSSDAYETDPLNIMNKKHQTALHFAALIGHVKILDMYLDAGANIISKDENGFTPLHVAITAGKGNVLQQFLKCMEKRNLSSILNVTTNTGKTPLHYAAHIGHKELLKMLVDAGADINIKDEDGCTSLHAAVSVEKENFAQSLLKSEESRKENLIKFINVTNNVQNTHQTIIAQIDLDKTLEKFAEAQETFDIIQNIPLSFDHHMGHVELPVHDGGEIISEYKDGYIPLHPAMPERQTQFVRELLNSEKMRKENLLSFLKTTLIGHIEIFKMLIDAGADVNAIDKNGYTPLHVAVAAGKADVVQELLNLERRKNGNIYGHLSAKTEKHATPLHIAAHLGYVSILKILLNAGADVFSRDRDGDTPLHIATAAGKKDIVQELLNLKEYGKEFLVKSIASTNDIQKTPLHTAAHFGYIDIFKILLDAGADVSAKDKDGYTPFLVAVAAGKKDIVQEHLNMREETLYKLVNATNNALNTPLHFSAYNNDIEILKMLVNLDANIIAFDKNGATPLHIAIAADSYEVVQELLQFKEIKENPTELLSTTDNIQKTPLHYAAHRGHLKTLKLLLEAGADVTAKDEDGYTALHVAVAAEKDVVVQELVSFNKYKNENLTDFINAKNNIQKTPLHFAAHVGHVAILEILLDNGADMISKDKDGYTALHVGIAAGKVEVIQELLKFGKRRKINLEEFLNATNNIQKTPLHFAAHTGHTEILLKLLDAGSNIIAEDEDGYTPLHVAVAVGKVDAVQELLQFQKKRHGNLCDILNVSNNAQKTPLHFAARVGKVQIFDMLMVAGADIAAEDNDGYTPLHVAIAERNENIFRKLYEFAKRKNLNLLDYINATNKRQETPLHFASYTGNVKIIKLLVHAGANITAIDKEGNTPLHVAISAKQIDAVQELLNFRKNEKEYLNKLLTTTNNIKKAPLHIAARTGSVKVLKMLIGNGADATAIDEDGYTPLHVAVENNNDDVVDELLKHQENKNENFSDLLDVPNNAQKTSLHFAAHTGNLDIFKRLLEAGADITAIDKDGFTPLHIAVATEKDHIVHEIVMFEKIKRESCCDLINATNNIQKTPLHFAAHAGNVNVLKLFLNNGGDITLKDKDGYTPLHVAIANGRELIVKELVLFAENQIERYDNYFNSTNNIRKTPLHFAAHKNLVETLKILLEADADITAKDEDGYTPLHVAVANGNEDIVKELIKFMKSRNRNTRDVFNVKNNMRKTPLHFAARTGNLDILKVLLDAGVDVIAKDKDGYTALHVAIASEKDKVIQELLNFEKIKQDYIADLLVAKNNIGKTVLHFACHVGHLEVLKVLLGSGADILAKDKDGYTPLHVAIAAGKEDIVYELIQFGKATKRNTADSINASNNMRKTPLHFAAHTGHLRISEMLLDAGAVITAKDKDGYTPLHVAIAAEKEDIVRKLMQFIKNRKENLHSLLNARNKIQKTPLHFAVHTGNMAILKLLLDAGANIFAKDADGFTPLHVAIAVEKDAVVQELLEVNKYRNHNITDIINATNKIRKTPLHFAAHTGHIGIFKRLVDAGSNITAKDEDGFTPLHVAANVGNEKIIQELLETKEYNEMINAEDNKRRTPLHYAAHMGHSAILISLLNAGADVNAKDKSGNTPLHDAVVAGKDHIIQELQKYVEQRKGELVKFLNATNEKNATPLHIAACIGDVKIFRILMNAGANIRAKDKDGDTPLHVGIAFGKYGIFKEILRYIESNNEVLYLLNAKNSVLKTPLHLAVHIGHVGILNILLKAGAETSTKDGVGHTLLHIAVTAKKINVMQELLKFQKKRNKILINFVNETNSIQRTPLHYAAHIGSIPMFKLLIDVDADIKAKSEDGCTPLHYAVLAGKNKVVQEIVNLGKKSNILDNICNVTNNFHKTPLHIAAHTGHVGILKILVESGANVLAKDENGCTPLHVAVADGKKRFVQELLQQVKRETSIQANLLNASNYNDGTLLHTAARTGHSGIMKLLVDAGADINAKNQDGNTPLHLSAWYGNSHLNVIKLLLTAGASMEVTNLNGLTSPHIAAENSHSMTVKVFVEAGFNVNCKDAFDRTIFHYAAGNGQLSVIKDAFDNVKNSAFSGVFNTNEHLLAKDKSGNTLLHLAAFEGHLEIVRYILECNGNLAVVAAVNKDTDTPLHLAARSGHGEVVVALLEANSNKCAKNKWGYTPLHVAALYGKDSVIQELLRFRNQENKQDSIYNGHRTPLHLAAHGGFGIIVQMLIDADAYVDARDMDGNTPLHLASQQGESHLPVIKLLFTAGANIDLANHTGVTCAHFAALNGYNSIVKFALENGFHVDCGGPSGNTLLHCASQEGHSQTVNLLISKGAKLNVYNSYKITPVIYAAHFGYSDIVEMLLVAGASPENENKSVLHTAAMNNRFGTCQSLLTKFPEKILSTSKYKGFSADDFADNVGSIHLTWWLRKQPNNTSKKKYVHVEQLDMCRKHYEHCGFSLIKSATKGNTNLIKNIEKGVYDMHFMDKAGNTVLQVAYKNNKMQIAQNLIDLGALPIARNHKNQVVSEIKIEPLDKRIASHLYAVLLNIISQTSALEIPDNIITQEVTKSGSHEDIDYLNMELPSAEKAEMKISLFDRLSLELELETVRMKSKLLSLVVPLHPLGSRKNSFLQETEKNVKMEKDRLMTKLLSLGVPLDTLGKNARSSTDKNIQELKLEAIKIVSKILSSGVSLDPIGSNERRLLPLAITTNNRTLLPMLLAAGAPLTTTVSGMGLLQLAWFTPDITIWVGMVVTRAFSHRLKVEQDIIKEYKTLHPSARKACDDLSKCIIRLLKALSGEKPHQASFKCPESSSLGDLLSIACKADATLLAWYIWYAGGCLYERFSGYSPLEAALSERKIYTATRLVLDMKANPFVKGTDGKMPIDDFSDGQLLEVCETLSF</sequence>
<protein>
    <submittedName>
        <fullName evidence="4">Uncharacterized protein</fullName>
    </submittedName>
</protein>
<feature type="repeat" description="ANK" evidence="3">
    <location>
        <begin position="102"/>
        <end position="124"/>
    </location>
</feature>
<feature type="repeat" description="ANK" evidence="3">
    <location>
        <begin position="509"/>
        <end position="541"/>
    </location>
</feature>
<feature type="repeat" description="ANK" evidence="3">
    <location>
        <begin position="1217"/>
        <end position="1239"/>
    </location>
</feature>
<evidence type="ECO:0000256" key="3">
    <source>
        <dbReference type="PROSITE-ProRule" id="PRU00023"/>
    </source>
</evidence>
<feature type="repeat" description="ANK" evidence="3">
    <location>
        <begin position="542"/>
        <end position="564"/>
    </location>
</feature>
<dbReference type="InterPro" id="IPR002110">
    <property type="entry name" value="Ankyrin_rpt"/>
</dbReference>
<dbReference type="EMBL" id="JAXCGZ010011639">
    <property type="protein sequence ID" value="KAK7074366.1"/>
    <property type="molecule type" value="Genomic_DNA"/>
</dbReference>
<keyword evidence="1" id="KW-0677">Repeat</keyword>
<feature type="repeat" description="ANK" evidence="3">
    <location>
        <begin position="2031"/>
        <end position="2053"/>
    </location>
</feature>
<feature type="repeat" description="ANK" evidence="3">
    <location>
        <begin position="2214"/>
        <end position="2246"/>
    </location>
</feature>
<feature type="repeat" description="ANK" evidence="3">
    <location>
        <begin position="36"/>
        <end position="68"/>
    </location>
</feature>
<feature type="repeat" description="ANK" evidence="3">
    <location>
        <begin position="851"/>
        <end position="873"/>
    </location>
</feature>
<feature type="repeat" description="ANK" evidence="3">
    <location>
        <begin position="2141"/>
        <end position="2173"/>
    </location>
</feature>
<evidence type="ECO:0000313" key="5">
    <source>
        <dbReference type="Proteomes" id="UP001381693"/>
    </source>
</evidence>
<dbReference type="Pfam" id="PF12796">
    <property type="entry name" value="Ank_2"/>
    <property type="match status" value="29"/>
</dbReference>
<feature type="repeat" description="ANK" evidence="3">
    <location>
        <begin position="2503"/>
        <end position="2535"/>
    </location>
</feature>
<feature type="repeat" description="ANK" evidence="3">
    <location>
        <begin position="2394"/>
        <end position="2416"/>
    </location>
</feature>
<reference evidence="4 5" key="1">
    <citation type="submission" date="2023-11" db="EMBL/GenBank/DDBJ databases">
        <title>Halocaridina rubra genome assembly.</title>
        <authorList>
            <person name="Smith C."/>
        </authorList>
    </citation>
    <scope>NUCLEOTIDE SEQUENCE [LARGE SCALE GENOMIC DNA]</scope>
    <source>
        <strain evidence="4">EP-1</strain>
        <tissue evidence="4">Whole</tissue>
    </source>
</reference>
<name>A0AAN8X1D5_HALRR</name>
<feature type="repeat" description="ANK" evidence="3">
    <location>
        <begin position="1406"/>
        <end position="1438"/>
    </location>
</feature>
<feature type="repeat" description="ANK" evidence="3">
    <location>
        <begin position="1439"/>
        <end position="1471"/>
    </location>
</feature>
<feature type="repeat" description="ANK" evidence="3">
    <location>
        <begin position="1365"/>
        <end position="1387"/>
    </location>
</feature>
<dbReference type="PROSITE" id="PS50088">
    <property type="entry name" value="ANK_REPEAT"/>
    <property type="match status" value="63"/>
</dbReference>
<dbReference type="SUPFAM" id="SSF48403">
    <property type="entry name" value="Ankyrin repeat"/>
    <property type="match status" value="10"/>
</dbReference>
<dbReference type="Pfam" id="PF13857">
    <property type="entry name" value="Ank_5"/>
    <property type="match status" value="1"/>
</dbReference>